<dbReference type="RefSeq" id="WP_345377635.1">
    <property type="nucleotide sequence ID" value="NZ_BAABIC010000001.1"/>
</dbReference>
<dbReference type="InterPro" id="IPR025277">
    <property type="entry name" value="Apiosidase-like_cat_dom"/>
</dbReference>
<evidence type="ECO:0000313" key="4">
    <source>
        <dbReference type="Proteomes" id="UP001500325"/>
    </source>
</evidence>
<dbReference type="Gene3D" id="3.20.20.80">
    <property type="entry name" value="Glycosidases"/>
    <property type="match status" value="1"/>
</dbReference>
<accession>A0ABP8VWF9</accession>
<name>A0ABP8VWF9_9PSEU</name>
<dbReference type="PANTHER" id="PTHR37836">
    <property type="entry name" value="LMO1036 PROTEIN"/>
    <property type="match status" value="1"/>
</dbReference>
<dbReference type="PANTHER" id="PTHR37836:SF2">
    <property type="entry name" value="DUF4038 DOMAIN-CONTAINING PROTEIN"/>
    <property type="match status" value="1"/>
</dbReference>
<evidence type="ECO:0000259" key="2">
    <source>
        <dbReference type="Pfam" id="PF13204"/>
    </source>
</evidence>
<dbReference type="InterPro" id="IPR017853">
    <property type="entry name" value="GH"/>
</dbReference>
<comment type="caution">
    <text evidence="3">The sequence shown here is derived from an EMBL/GenBank/DDBJ whole genome shotgun (WGS) entry which is preliminary data.</text>
</comment>
<proteinExistence type="predicted"/>
<reference evidence="4" key="1">
    <citation type="journal article" date="2019" name="Int. J. Syst. Evol. Microbiol.">
        <title>The Global Catalogue of Microorganisms (GCM) 10K type strain sequencing project: providing services to taxonomists for standard genome sequencing and annotation.</title>
        <authorList>
            <consortium name="The Broad Institute Genomics Platform"/>
            <consortium name="The Broad Institute Genome Sequencing Center for Infectious Disease"/>
            <person name="Wu L."/>
            <person name="Ma J."/>
        </authorList>
    </citation>
    <scope>NUCLEOTIDE SEQUENCE [LARGE SCALE GENOMIC DNA]</scope>
    <source>
        <strain evidence="4">JCM 18055</strain>
    </source>
</reference>
<evidence type="ECO:0000313" key="3">
    <source>
        <dbReference type="EMBL" id="GAA4673559.1"/>
    </source>
</evidence>
<dbReference type="Proteomes" id="UP001500325">
    <property type="component" value="Unassembled WGS sequence"/>
</dbReference>
<gene>
    <name evidence="3" type="ORF">GCM10023215_01310</name>
</gene>
<sequence>MCGFGFVRIVVGFPCLVLLVAACVSPPPSEQAPQADVPAVPCTVDAEHRFVSSVSADGRYLLDQDGNPLLVRGDSPWAGMTRWSPDQAELYYTEREARGFNASIMSLVGAVANGAPSDDGATFDGLLPFVDGDVTNWNERYWQRVDGILRSACAHGNTIFLYPMDGWNIQTVFSGVDVDEARRFGAMVARRYANFPNVVWMTGGDFFARDQQTNEVFAAMLDGIRSTGNDKPFSIQLGYQKSLSTDSPFWQSRVDWNFVYTYQPTYKAVLDAYRRVGGRDPRPALFGEANYEGENNQEDTPPTTNETLRRQALWALTSGSPGDFFGSDDWEFHPGWEARLSTPAVFQLQKIRDFFAARSWWMLVPDDADPFVTAGRGTRLTEDVELDVLDNDYATAARSVDGTWGVVYVPTVRTLTLDLARFAPAVTLAWIDPADASRPPVPAVADGEQVTTPGMNSDGGSDWLLLIES</sequence>
<protein>
    <recommendedName>
        <fullName evidence="2">Apiosidase-like catalytic domain-containing protein</fullName>
    </recommendedName>
</protein>
<feature type="region of interest" description="Disordered" evidence="1">
    <location>
        <begin position="440"/>
        <end position="459"/>
    </location>
</feature>
<dbReference type="EMBL" id="BAABIC010000001">
    <property type="protein sequence ID" value="GAA4673559.1"/>
    <property type="molecule type" value="Genomic_DNA"/>
</dbReference>
<dbReference type="Pfam" id="PF13204">
    <property type="entry name" value="Apiosidase"/>
    <property type="match status" value="1"/>
</dbReference>
<keyword evidence="4" id="KW-1185">Reference proteome</keyword>
<evidence type="ECO:0000256" key="1">
    <source>
        <dbReference type="SAM" id="MobiDB-lite"/>
    </source>
</evidence>
<feature type="compositionally biased region" description="Polar residues" evidence="1">
    <location>
        <begin position="449"/>
        <end position="459"/>
    </location>
</feature>
<dbReference type="SUPFAM" id="SSF51445">
    <property type="entry name" value="(Trans)glycosidases"/>
    <property type="match status" value="1"/>
</dbReference>
<organism evidence="3 4">
    <name type="scientific">Pseudonocardia yuanmonensis</name>
    <dbReference type="NCBI Taxonomy" id="1095914"/>
    <lineage>
        <taxon>Bacteria</taxon>
        <taxon>Bacillati</taxon>
        <taxon>Actinomycetota</taxon>
        <taxon>Actinomycetes</taxon>
        <taxon>Pseudonocardiales</taxon>
        <taxon>Pseudonocardiaceae</taxon>
        <taxon>Pseudonocardia</taxon>
    </lineage>
</organism>
<feature type="domain" description="Apiosidase-like catalytic" evidence="2">
    <location>
        <begin position="56"/>
        <end position="361"/>
    </location>
</feature>